<dbReference type="AlphaFoldDB" id="A0A844GGB4"/>
<comment type="similarity">
    <text evidence="6">Belongs to the methyl-accepting chemotaxis (MCP) protein family.</text>
</comment>
<keyword evidence="5 7" id="KW-0807">Transducer</keyword>
<dbReference type="InterPro" id="IPR004089">
    <property type="entry name" value="MCPsignal_dom"/>
</dbReference>
<sequence>MELENPAVPLYALSTSRSITICDYFKINAIPRENSPSPVVVPKGLDRAAAVMDSSAAHPGSRLIDALPPQRLTCRRPSRQCLSCYPHGRMVYLPWFYLDQPIKLKVKPSIMKLSLKSRLILLVVISFVGIGFQAVSSIWMAARQGTALREFVSQQMALRQASTTSYAHGLQMGQALRNYLLDPSNAKAMQNYQNAQQKFSSEIAVLKQLDAGNDHIAQLPATVEALQGSQQAIIQLVQHGEFDAAKAKLVHDETPKWRAIRDILLAEVEQANAAAKTREAAVLTDLDSHTLLAAVGGLLSMVLVVGAACYIGLEIFRQLGGEPREVADCLQKLAEGDLRHRLDKPDLQGDSVLAMTTRTQEQIRTLIAEVVRCAERVSQSSQTVSQETELLAQTSTEQSAATSAIASAVEQLTESIASMSESAQDVRALSLQSENEGAEARTSTETAAAAMQKVLTTMQAATQSMDSLQANIANINGIVVTIRDIADQTNLLALNAAIEAARAGEQGRGFAVVADEVRKLAERTTRSTEEINGIVEKVGTTTDTARLALEQAQTRAEDGSQREDQVANAVQRMAQAAAKAAQAMEAIASGLQQQRAASDDIAKRVELIANGIASNSATSTDTSRQMEQLVGLSGELKASVSRFKV</sequence>
<dbReference type="SMART" id="SM00283">
    <property type="entry name" value="MA"/>
    <property type="match status" value="1"/>
</dbReference>
<evidence type="ECO:0000313" key="10">
    <source>
        <dbReference type="EMBL" id="MTD33545.1"/>
    </source>
</evidence>
<evidence type="ECO:0000313" key="11">
    <source>
        <dbReference type="Proteomes" id="UP000446658"/>
    </source>
</evidence>
<feature type="transmembrane region" description="Helical" evidence="8">
    <location>
        <begin position="119"/>
        <end position="142"/>
    </location>
</feature>
<dbReference type="GO" id="GO:0016020">
    <property type="term" value="C:membrane"/>
    <property type="evidence" value="ECO:0007669"/>
    <property type="project" value="UniProtKB-SubCell"/>
</dbReference>
<dbReference type="CDD" id="cd11386">
    <property type="entry name" value="MCP_signal"/>
    <property type="match status" value="1"/>
</dbReference>
<keyword evidence="11" id="KW-1185">Reference proteome</keyword>
<evidence type="ECO:0000256" key="1">
    <source>
        <dbReference type="ARBA" id="ARBA00004141"/>
    </source>
</evidence>
<keyword evidence="4 8" id="KW-0472">Membrane</keyword>
<dbReference type="InterPro" id="IPR004090">
    <property type="entry name" value="Chemotax_Me-accpt_rcpt"/>
</dbReference>
<dbReference type="GO" id="GO:0004888">
    <property type="term" value="F:transmembrane signaling receptor activity"/>
    <property type="evidence" value="ECO:0007669"/>
    <property type="project" value="InterPro"/>
</dbReference>
<evidence type="ECO:0000259" key="9">
    <source>
        <dbReference type="PROSITE" id="PS50111"/>
    </source>
</evidence>
<dbReference type="PRINTS" id="PR00260">
    <property type="entry name" value="CHEMTRNSDUCR"/>
</dbReference>
<dbReference type="PANTHER" id="PTHR32089:SF119">
    <property type="entry name" value="METHYL-ACCEPTING CHEMOTAXIS PROTEIN CTPL"/>
    <property type="match status" value="1"/>
</dbReference>
<keyword evidence="3 8" id="KW-1133">Transmembrane helix</keyword>
<gene>
    <name evidence="10" type="ORF">GKE73_12310</name>
</gene>
<evidence type="ECO:0000256" key="3">
    <source>
        <dbReference type="ARBA" id="ARBA00022989"/>
    </source>
</evidence>
<accession>A0A844GGB4</accession>
<evidence type="ECO:0000256" key="8">
    <source>
        <dbReference type="SAM" id="Phobius"/>
    </source>
</evidence>
<dbReference type="PANTHER" id="PTHR32089">
    <property type="entry name" value="METHYL-ACCEPTING CHEMOTAXIS PROTEIN MCPB"/>
    <property type="match status" value="1"/>
</dbReference>
<organism evidence="10 11">
    <name type="scientific">Paludibacterium denitrificans</name>
    <dbReference type="NCBI Taxonomy" id="2675226"/>
    <lineage>
        <taxon>Bacteria</taxon>
        <taxon>Pseudomonadati</taxon>
        <taxon>Pseudomonadota</taxon>
        <taxon>Betaproteobacteria</taxon>
        <taxon>Neisseriales</taxon>
        <taxon>Chromobacteriaceae</taxon>
        <taxon>Paludibacterium</taxon>
    </lineage>
</organism>
<feature type="transmembrane region" description="Helical" evidence="8">
    <location>
        <begin position="291"/>
        <end position="313"/>
    </location>
</feature>
<dbReference type="GO" id="GO:0007165">
    <property type="term" value="P:signal transduction"/>
    <property type="evidence" value="ECO:0007669"/>
    <property type="project" value="UniProtKB-KW"/>
</dbReference>
<evidence type="ECO:0000256" key="5">
    <source>
        <dbReference type="ARBA" id="ARBA00023224"/>
    </source>
</evidence>
<protein>
    <recommendedName>
        <fullName evidence="9">Methyl-accepting transducer domain-containing protein</fullName>
    </recommendedName>
</protein>
<dbReference type="Pfam" id="PF00015">
    <property type="entry name" value="MCPsignal"/>
    <property type="match status" value="1"/>
</dbReference>
<feature type="domain" description="Methyl-accepting transducer" evidence="9">
    <location>
        <begin position="373"/>
        <end position="609"/>
    </location>
</feature>
<keyword evidence="2 8" id="KW-0812">Transmembrane</keyword>
<dbReference type="Proteomes" id="UP000446658">
    <property type="component" value="Unassembled WGS sequence"/>
</dbReference>
<reference evidence="10 11" key="1">
    <citation type="submission" date="2019-11" db="EMBL/GenBank/DDBJ databases">
        <title>Draft genome sequence of Paludibacterium sp. dN18-1.</title>
        <authorList>
            <person name="Im W.-T."/>
        </authorList>
    </citation>
    <scope>NUCLEOTIDE SEQUENCE [LARGE SCALE GENOMIC DNA]</scope>
    <source>
        <strain evidence="11">dN 18-1</strain>
    </source>
</reference>
<evidence type="ECO:0000256" key="2">
    <source>
        <dbReference type="ARBA" id="ARBA00022692"/>
    </source>
</evidence>
<name>A0A844GGB4_9NEIS</name>
<evidence type="ECO:0000256" key="7">
    <source>
        <dbReference type="PROSITE-ProRule" id="PRU00284"/>
    </source>
</evidence>
<proteinExistence type="inferred from homology"/>
<dbReference type="Gene3D" id="1.10.287.950">
    <property type="entry name" value="Methyl-accepting chemotaxis protein"/>
    <property type="match status" value="1"/>
</dbReference>
<evidence type="ECO:0000256" key="4">
    <source>
        <dbReference type="ARBA" id="ARBA00023136"/>
    </source>
</evidence>
<comment type="subcellular location">
    <subcellularLocation>
        <location evidence="1">Membrane</location>
        <topology evidence="1">Multi-pass membrane protein</topology>
    </subcellularLocation>
</comment>
<dbReference type="EMBL" id="WLYX01000001">
    <property type="protein sequence ID" value="MTD33545.1"/>
    <property type="molecule type" value="Genomic_DNA"/>
</dbReference>
<dbReference type="GO" id="GO:0006935">
    <property type="term" value="P:chemotaxis"/>
    <property type="evidence" value="ECO:0007669"/>
    <property type="project" value="InterPro"/>
</dbReference>
<evidence type="ECO:0000256" key="6">
    <source>
        <dbReference type="ARBA" id="ARBA00029447"/>
    </source>
</evidence>
<comment type="caution">
    <text evidence="10">The sequence shown here is derived from an EMBL/GenBank/DDBJ whole genome shotgun (WGS) entry which is preliminary data.</text>
</comment>
<dbReference type="PROSITE" id="PS50111">
    <property type="entry name" value="CHEMOTAXIS_TRANSDUC_2"/>
    <property type="match status" value="1"/>
</dbReference>
<dbReference type="SUPFAM" id="SSF58104">
    <property type="entry name" value="Methyl-accepting chemotaxis protein (MCP) signaling domain"/>
    <property type="match status" value="1"/>
</dbReference>